<feature type="domain" description="GAG-pre-integrase" evidence="1">
    <location>
        <begin position="76"/>
        <end position="131"/>
    </location>
</feature>
<dbReference type="Proteomes" id="UP001151760">
    <property type="component" value="Unassembled WGS sequence"/>
</dbReference>
<dbReference type="InterPro" id="IPR057670">
    <property type="entry name" value="SH3_retrovirus"/>
</dbReference>
<evidence type="ECO:0000313" key="4">
    <source>
        <dbReference type="Proteomes" id="UP001151760"/>
    </source>
</evidence>
<comment type="caution">
    <text evidence="3">The sequence shown here is derived from an EMBL/GenBank/DDBJ whole genome shotgun (WGS) entry which is preliminary data.</text>
</comment>
<dbReference type="SUPFAM" id="SSF53098">
    <property type="entry name" value="Ribonuclease H-like"/>
    <property type="match status" value="1"/>
</dbReference>
<dbReference type="InterPro" id="IPR025724">
    <property type="entry name" value="GAG-pre-integrase_dom"/>
</dbReference>
<evidence type="ECO:0000313" key="3">
    <source>
        <dbReference type="EMBL" id="GJT42419.1"/>
    </source>
</evidence>
<accession>A0ABQ5DZ87</accession>
<sequence length="503" mass="57671">MVRFGNDHFAAIMGYGDLQMRNILISRVYYVEGLGHDIFSIGQFCDSDLEVAFIKHTCFVRNLEGVDLLSGSRGYNLYTISMADMMRSSPICLLSKASKTKSWLWHRRLSHLNFGTINQLAKQGLVKFLRTKDEAPEVIVKFLKQAQVSLNATVRYLFERRNRMLVEDARTMLIFSKSPIFLWAEAVATACYTQNRSLIHVRYNKTPYELLGDGKPKLRYLHIFCDRCFPTNDFEDLKKLQSKADIEIFNSYSPSKKAYIIYNKRTRQLIETMNIQFDKLTQMASEQPGSGPELQGLTFGHISSGLVLNQAASTSAKTPTKNDWDLLFQPMFDEYFKFPSVVSTFISAVTRLPSDTAEASSSTSIDKVAQSILQMLNEMKKLQSLIMIHLKIHLLLQTPAQLSYLQGLEPKNFKEAMIESSWIEATQEEIHEFKRLKAWELVLRPDIAMIISLKWIFKAKLNEYSGVLKNKAQLVTKVIIKKRGLTLKNRLHLLLALKPSEYS</sequence>
<feature type="domain" description="Retroviral polymerase SH3-like" evidence="2">
    <location>
        <begin position="227"/>
        <end position="281"/>
    </location>
</feature>
<dbReference type="PANTHER" id="PTHR42648:SF18">
    <property type="entry name" value="RETROTRANSPOSON, UNCLASSIFIED-LIKE PROTEIN"/>
    <property type="match status" value="1"/>
</dbReference>
<dbReference type="InterPro" id="IPR012337">
    <property type="entry name" value="RNaseH-like_sf"/>
</dbReference>
<dbReference type="Pfam" id="PF13976">
    <property type="entry name" value="gag_pre-integrs"/>
    <property type="match status" value="1"/>
</dbReference>
<organism evidence="3 4">
    <name type="scientific">Tanacetum coccineum</name>
    <dbReference type="NCBI Taxonomy" id="301880"/>
    <lineage>
        <taxon>Eukaryota</taxon>
        <taxon>Viridiplantae</taxon>
        <taxon>Streptophyta</taxon>
        <taxon>Embryophyta</taxon>
        <taxon>Tracheophyta</taxon>
        <taxon>Spermatophyta</taxon>
        <taxon>Magnoliopsida</taxon>
        <taxon>eudicotyledons</taxon>
        <taxon>Gunneridae</taxon>
        <taxon>Pentapetalae</taxon>
        <taxon>asterids</taxon>
        <taxon>campanulids</taxon>
        <taxon>Asterales</taxon>
        <taxon>Asteraceae</taxon>
        <taxon>Asteroideae</taxon>
        <taxon>Anthemideae</taxon>
        <taxon>Anthemidinae</taxon>
        <taxon>Tanacetum</taxon>
    </lineage>
</organism>
<reference evidence="3" key="1">
    <citation type="journal article" date="2022" name="Int. J. Mol. Sci.">
        <title>Draft Genome of Tanacetum Coccineum: Genomic Comparison of Closely Related Tanacetum-Family Plants.</title>
        <authorList>
            <person name="Yamashiro T."/>
            <person name="Shiraishi A."/>
            <person name="Nakayama K."/>
            <person name="Satake H."/>
        </authorList>
    </citation>
    <scope>NUCLEOTIDE SEQUENCE</scope>
</reference>
<keyword evidence="4" id="KW-1185">Reference proteome</keyword>
<name>A0ABQ5DZ87_9ASTR</name>
<dbReference type="Pfam" id="PF25597">
    <property type="entry name" value="SH3_retrovirus"/>
    <property type="match status" value="1"/>
</dbReference>
<dbReference type="EMBL" id="BQNB010015642">
    <property type="protein sequence ID" value="GJT42419.1"/>
    <property type="molecule type" value="Genomic_DNA"/>
</dbReference>
<dbReference type="PANTHER" id="PTHR42648">
    <property type="entry name" value="TRANSPOSASE, PUTATIVE-RELATED"/>
    <property type="match status" value="1"/>
</dbReference>
<proteinExistence type="predicted"/>
<dbReference type="InterPro" id="IPR039537">
    <property type="entry name" value="Retrotran_Ty1/copia-like"/>
</dbReference>
<evidence type="ECO:0000259" key="1">
    <source>
        <dbReference type="Pfam" id="PF13976"/>
    </source>
</evidence>
<protein>
    <submittedName>
        <fullName evidence="3">Integrase, catalytic region, zinc finger, CCHC-type containing protein</fullName>
    </submittedName>
</protein>
<gene>
    <name evidence="3" type="ORF">Tco_0951134</name>
</gene>
<evidence type="ECO:0000259" key="2">
    <source>
        <dbReference type="Pfam" id="PF25597"/>
    </source>
</evidence>
<reference evidence="3" key="2">
    <citation type="submission" date="2022-01" db="EMBL/GenBank/DDBJ databases">
        <authorList>
            <person name="Yamashiro T."/>
            <person name="Shiraishi A."/>
            <person name="Satake H."/>
            <person name="Nakayama K."/>
        </authorList>
    </citation>
    <scope>NUCLEOTIDE SEQUENCE</scope>
</reference>